<protein>
    <submittedName>
        <fullName evidence="1">Uncharacterized protein</fullName>
    </submittedName>
</protein>
<dbReference type="EMBL" id="CP039375">
    <property type="protein sequence ID" value="QCD66605.1"/>
    <property type="molecule type" value="Genomic_DNA"/>
</dbReference>
<name>A0A4D6KH45_9EURY</name>
<sequence length="129" mass="14035">MFSGHGAVGVTTDDWSLYVEENALIAEFGVDIETREEVFAAVNERFEELATDPAIDTHVSVLKMESALNGEVFEKAQEAAEAGTEYGITNWIIVSDDIKKMALKSKIGEIPGVDIETVDSLDEALRVAV</sequence>
<dbReference type="GeneID" id="42179971"/>
<dbReference type="KEGG" id="halz:E5139_13485"/>
<reference evidence="1 2" key="1">
    <citation type="submission" date="2019-04" db="EMBL/GenBank/DDBJ databases">
        <title>Complete genome sequence of Arthrobacter sp. ZXY-2 associated with effective atrazine degradation and salt adaptation.</title>
        <authorList>
            <person name="Zhao X."/>
        </authorList>
    </citation>
    <scope>NUCLEOTIDE SEQUENCE [LARGE SCALE GENOMIC DNA]</scope>
    <source>
        <strain evidence="2">ZP60</strain>
    </source>
</reference>
<dbReference type="Proteomes" id="UP000297053">
    <property type="component" value="Chromosome"/>
</dbReference>
<dbReference type="AlphaFoldDB" id="A0A4D6KH45"/>
<dbReference type="OMA" id="ITDWVIV"/>
<dbReference type="RefSeq" id="WP_015763024.1">
    <property type="nucleotide sequence ID" value="NZ_CP039375.1"/>
</dbReference>
<proteinExistence type="predicted"/>
<organism evidence="1 2">
    <name type="scientific">Halomicrobium mukohataei</name>
    <dbReference type="NCBI Taxonomy" id="57705"/>
    <lineage>
        <taxon>Archaea</taxon>
        <taxon>Methanobacteriati</taxon>
        <taxon>Methanobacteriota</taxon>
        <taxon>Stenosarchaea group</taxon>
        <taxon>Halobacteria</taxon>
        <taxon>Halobacteriales</taxon>
        <taxon>Haloarculaceae</taxon>
        <taxon>Halomicrobium</taxon>
    </lineage>
</organism>
<evidence type="ECO:0000313" key="1">
    <source>
        <dbReference type="EMBL" id="QCD66605.1"/>
    </source>
</evidence>
<accession>A0A4D6KH45</accession>
<evidence type="ECO:0000313" key="2">
    <source>
        <dbReference type="Proteomes" id="UP000297053"/>
    </source>
</evidence>
<gene>
    <name evidence="1" type="ORF">E5139_13485</name>
</gene>
<reference evidence="1 2" key="2">
    <citation type="submission" date="2019-04" db="EMBL/GenBank/DDBJ databases">
        <authorList>
            <person name="Yang S."/>
            <person name="Wei W."/>
        </authorList>
    </citation>
    <scope>NUCLEOTIDE SEQUENCE [LARGE SCALE GENOMIC DNA]</scope>
    <source>
        <strain evidence="2">ZP60</strain>
    </source>
</reference>